<evidence type="ECO:0008006" key="2">
    <source>
        <dbReference type="Google" id="ProtNLM"/>
    </source>
</evidence>
<dbReference type="AlphaFoldDB" id="A0A0F9CG58"/>
<organism evidence="1">
    <name type="scientific">marine sediment metagenome</name>
    <dbReference type="NCBI Taxonomy" id="412755"/>
    <lineage>
        <taxon>unclassified sequences</taxon>
        <taxon>metagenomes</taxon>
        <taxon>ecological metagenomes</taxon>
    </lineage>
</organism>
<dbReference type="Gene3D" id="3.10.20.70">
    <property type="entry name" value="Glutamine synthetase, N-terminal domain"/>
    <property type="match status" value="1"/>
</dbReference>
<accession>A0A0F9CG58</accession>
<protein>
    <recommendedName>
        <fullName evidence="2">Glutamine synthetase</fullName>
    </recommendedName>
</protein>
<reference evidence="1" key="1">
    <citation type="journal article" date="2015" name="Nature">
        <title>Complex archaea that bridge the gap between prokaryotes and eukaryotes.</title>
        <authorList>
            <person name="Spang A."/>
            <person name="Saw J.H."/>
            <person name="Jorgensen S.L."/>
            <person name="Zaremba-Niedzwiedzka K."/>
            <person name="Martijn J."/>
            <person name="Lind A.E."/>
            <person name="van Eijk R."/>
            <person name="Schleper C."/>
            <person name="Guy L."/>
            <person name="Ettema T.J."/>
        </authorList>
    </citation>
    <scope>NUCLEOTIDE SEQUENCE</scope>
</reference>
<evidence type="ECO:0000313" key="1">
    <source>
        <dbReference type="EMBL" id="KKL25437.1"/>
    </source>
</evidence>
<feature type="non-terminal residue" evidence="1">
    <location>
        <position position="55"/>
    </location>
</feature>
<dbReference type="InterPro" id="IPR036651">
    <property type="entry name" value="Gln_synt_N_sf"/>
</dbReference>
<sequence length="55" mass="5986">MSESKAEAWLAQHPEIESIFACVCDLNGTMRGKRVPADQVSKVVEGGLRMPLSIV</sequence>
<gene>
    <name evidence="1" type="ORF">LCGC14_2405280</name>
</gene>
<proteinExistence type="predicted"/>
<dbReference type="GO" id="GO:0006542">
    <property type="term" value="P:glutamine biosynthetic process"/>
    <property type="evidence" value="ECO:0007669"/>
    <property type="project" value="InterPro"/>
</dbReference>
<name>A0A0F9CG58_9ZZZZ</name>
<dbReference type="SUPFAM" id="SSF54368">
    <property type="entry name" value="Glutamine synthetase, N-terminal domain"/>
    <property type="match status" value="1"/>
</dbReference>
<dbReference type="EMBL" id="LAZR01036213">
    <property type="protein sequence ID" value="KKL25437.1"/>
    <property type="molecule type" value="Genomic_DNA"/>
</dbReference>
<dbReference type="GO" id="GO:0004356">
    <property type="term" value="F:glutamine synthetase activity"/>
    <property type="evidence" value="ECO:0007669"/>
    <property type="project" value="InterPro"/>
</dbReference>
<comment type="caution">
    <text evidence="1">The sequence shown here is derived from an EMBL/GenBank/DDBJ whole genome shotgun (WGS) entry which is preliminary data.</text>
</comment>